<evidence type="ECO:0000313" key="2">
    <source>
        <dbReference type="Proteomes" id="UP000054928"/>
    </source>
</evidence>
<dbReference type="OMA" id="MRGLQMD"/>
<dbReference type="AlphaFoldDB" id="A0A0N7L7B7"/>
<protein>
    <submittedName>
        <fullName evidence="1">Uncharacterized protein</fullName>
    </submittedName>
</protein>
<dbReference type="Proteomes" id="UP000054928">
    <property type="component" value="Unassembled WGS sequence"/>
</dbReference>
<reference evidence="2" key="1">
    <citation type="submission" date="2014-09" db="EMBL/GenBank/DDBJ databases">
        <authorList>
            <person name="Sharma Rahul"/>
            <person name="Thines Marco"/>
        </authorList>
    </citation>
    <scope>NUCLEOTIDE SEQUENCE [LARGE SCALE GENOMIC DNA]</scope>
</reference>
<dbReference type="GeneID" id="36398280"/>
<proteinExistence type="predicted"/>
<accession>A0A0N7L7B7</accession>
<keyword evidence="2" id="KW-1185">Reference proteome</keyword>
<dbReference type="OrthoDB" id="161814at2759"/>
<name>A0A0N7L7B7_PLAHL</name>
<evidence type="ECO:0000313" key="1">
    <source>
        <dbReference type="EMBL" id="CEG46627.1"/>
    </source>
</evidence>
<organism evidence="1 2">
    <name type="scientific">Plasmopara halstedii</name>
    <name type="common">Downy mildew of sunflower</name>
    <dbReference type="NCBI Taxonomy" id="4781"/>
    <lineage>
        <taxon>Eukaryota</taxon>
        <taxon>Sar</taxon>
        <taxon>Stramenopiles</taxon>
        <taxon>Oomycota</taxon>
        <taxon>Peronosporomycetes</taxon>
        <taxon>Peronosporales</taxon>
        <taxon>Peronosporaceae</taxon>
        <taxon>Plasmopara</taxon>
    </lineage>
</organism>
<sequence length="303" mass="32553">MYVLRAETIPVLVSRPVFRFTLTSSLTKYQTFYLSPMRAYTSYVALAIAAAEFSSSYGHRLHHSHVARHLQMDMEMSPSMNMTSAQNASLSDEEYSCPVCGMSTKDMGYNNLNHIGFVNGQTIYTCGMAPRSFDDYSFELTDTAYLAANVAEFIINSTDASAYAECENTCDECEDGIRDPVTGDNITTSNFQYVCLNNGQKIYFASLSSKDEYLSNVNSEPRYLVDSIICGNSTCADANNITSLSLAAQAFVPELDKSNDSGAAGNTSTPTVPGGSSAANSLSSSVMASLAVGSILSVLAAIA</sequence>
<dbReference type="RefSeq" id="XP_024582996.1">
    <property type="nucleotide sequence ID" value="XM_024717504.1"/>
</dbReference>
<dbReference type="EMBL" id="CCYD01002089">
    <property type="protein sequence ID" value="CEG46627.1"/>
    <property type="molecule type" value="Genomic_DNA"/>
</dbReference>